<evidence type="ECO:0000313" key="2">
    <source>
        <dbReference type="Proteomes" id="UP000244925"/>
    </source>
</evidence>
<reference evidence="2" key="1">
    <citation type="submission" date="2018-02" db="EMBL/GenBank/DDBJ databases">
        <authorList>
            <person name="Clavel T."/>
            <person name="Strowig T."/>
        </authorList>
    </citation>
    <scope>NUCLEOTIDE SEQUENCE [LARGE SCALE GENOMIC DNA]</scope>
    <source>
        <strain evidence="2">DSM 100764</strain>
    </source>
</reference>
<accession>A0A2V1ITP3</accession>
<comment type="caution">
    <text evidence="1">The sequence shown here is derived from an EMBL/GenBank/DDBJ whole genome shotgun (WGS) entry which is preliminary data.</text>
</comment>
<dbReference type="RefSeq" id="WP_107035595.1">
    <property type="nucleotide sequence ID" value="NZ_CP098825.1"/>
</dbReference>
<dbReference type="GeneID" id="93424951"/>
<evidence type="ECO:0000313" key="1">
    <source>
        <dbReference type="EMBL" id="PWB08158.1"/>
    </source>
</evidence>
<evidence type="ECO:0008006" key="3">
    <source>
        <dbReference type="Google" id="ProtNLM"/>
    </source>
</evidence>
<dbReference type="Proteomes" id="UP000244925">
    <property type="component" value="Unassembled WGS sequence"/>
</dbReference>
<protein>
    <recommendedName>
        <fullName evidence="3">DUF4304 domain-containing protein</fullName>
    </recommendedName>
</protein>
<organism evidence="1 2">
    <name type="scientific">Paramuribaculum intestinale</name>
    <dbReference type="NCBI Taxonomy" id="2094151"/>
    <lineage>
        <taxon>Bacteria</taxon>
        <taxon>Pseudomonadati</taxon>
        <taxon>Bacteroidota</taxon>
        <taxon>Bacteroidia</taxon>
        <taxon>Bacteroidales</taxon>
        <taxon>Muribaculaceae</taxon>
        <taxon>Paramuribaculum</taxon>
    </lineage>
</organism>
<name>A0A2V1ITP3_9BACT</name>
<gene>
    <name evidence="1" type="ORF">C5O25_04780</name>
</gene>
<dbReference type="EMBL" id="PUBV01000007">
    <property type="protein sequence ID" value="PWB08158.1"/>
    <property type="molecule type" value="Genomic_DNA"/>
</dbReference>
<proteinExistence type="predicted"/>
<keyword evidence="2" id="KW-1185">Reference proteome</keyword>
<sequence>MKIQDVKKHIFSTLEPFAAAKGFKILRGRFALSRKAGSRTDEIFFTYHSWGFEVNIFPYVSVDYGEITTICNDCGFILNHSAFINLLLLQRIKLQGFNPDLRWKTQIVKTDRFILSDDEPDDYNRLDMGLSPLLPIALDFISQYDSINSIDRLFNTMPIEQYSPYCSGLDTHCMVGLISAKLSKNADYENIKRMYQRIVKKEDFTIEMKSSFSRIVAYLEQI</sequence>
<dbReference type="AlphaFoldDB" id="A0A2V1ITP3"/>